<evidence type="ECO:0000256" key="1">
    <source>
        <dbReference type="SAM" id="Phobius"/>
    </source>
</evidence>
<keyword evidence="1" id="KW-0472">Membrane</keyword>
<accession>A0A1I6NYR7</accession>
<feature type="transmembrane region" description="Helical" evidence="1">
    <location>
        <begin position="6"/>
        <end position="27"/>
    </location>
</feature>
<dbReference type="Proteomes" id="UP000198788">
    <property type="component" value="Unassembled WGS sequence"/>
</dbReference>
<organism evidence="2 3">
    <name type="scientific">Brevundimonas viscosa</name>
    <dbReference type="NCBI Taxonomy" id="871741"/>
    <lineage>
        <taxon>Bacteria</taxon>
        <taxon>Pseudomonadati</taxon>
        <taxon>Pseudomonadota</taxon>
        <taxon>Alphaproteobacteria</taxon>
        <taxon>Caulobacterales</taxon>
        <taxon>Caulobacteraceae</taxon>
        <taxon>Brevundimonas</taxon>
    </lineage>
</organism>
<keyword evidence="1" id="KW-1133">Transmembrane helix</keyword>
<proteinExistence type="predicted"/>
<dbReference type="RefSeq" id="WP_092306712.1">
    <property type="nucleotide sequence ID" value="NZ_FOZV01000001.1"/>
</dbReference>
<keyword evidence="1" id="KW-0812">Transmembrane</keyword>
<dbReference type="STRING" id="871741.SAMN05192570_0665"/>
<dbReference type="EMBL" id="FOZV01000001">
    <property type="protein sequence ID" value="SFS33112.1"/>
    <property type="molecule type" value="Genomic_DNA"/>
</dbReference>
<sequence length="102" mass="11095">MIPGLDDVLLAAAGVAWFVTVCLLAYLDLRVYALRQSGDLPPTAPDIVGLGYGFSGRWRGIDIPALYSRAYRMLDGHTRRIVPVVRVTLPLGPVLLLASFLT</sequence>
<name>A0A1I6NYR7_9CAUL</name>
<evidence type="ECO:0000313" key="2">
    <source>
        <dbReference type="EMBL" id="SFS33112.1"/>
    </source>
</evidence>
<feature type="transmembrane region" description="Helical" evidence="1">
    <location>
        <begin position="81"/>
        <end position="101"/>
    </location>
</feature>
<gene>
    <name evidence="2" type="ORF">SAMN05192570_0665</name>
</gene>
<reference evidence="3" key="1">
    <citation type="submission" date="2016-10" db="EMBL/GenBank/DDBJ databases">
        <authorList>
            <person name="Varghese N."/>
            <person name="Submissions S."/>
        </authorList>
    </citation>
    <scope>NUCLEOTIDE SEQUENCE [LARGE SCALE GENOMIC DNA]</scope>
    <source>
        <strain evidence="3">CGMCC 1.10683</strain>
    </source>
</reference>
<evidence type="ECO:0000313" key="3">
    <source>
        <dbReference type="Proteomes" id="UP000198788"/>
    </source>
</evidence>
<keyword evidence="3" id="KW-1185">Reference proteome</keyword>
<protein>
    <submittedName>
        <fullName evidence="2">Uncharacterized protein</fullName>
    </submittedName>
</protein>
<dbReference type="AlphaFoldDB" id="A0A1I6NYR7"/>